<reference evidence="2 3" key="1">
    <citation type="submission" date="2019-02" db="EMBL/GenBank/DDBJ databases">
        <title>Genomic Encyclopedia of Archaeal and Bacterial Type Strains, Phase II (KMG-II): from individual species to whole genera.</title>
        <authorList>
            <person name="Goeker M."/>
        </authorList>
    </citation>
    <scope>NUCLEOTIDE SEQUENCE [LARGE SCALE GENOMIC DNA]</scope>
    <source>
        <strain evidence="2 3">DSM 18101</strain>
    </source>
</reference>
<comment type="caution">
    <text evidence="2">The sequence shown here is derived from an EMBL/GenBank/DDBJ whole genome shotgun (WGS) entry which is preliminary data.</text>
</comment>
<name>A0A4Q7YH62_9BACT</name>
<accession>A0A4Q7YH62</accession>
<keyword evidence="1" id="KW-0175">Coiled coil</keyword>
<evidence type="ECO:0000313" key="2">
    <source>
        <dbReference type="EMBL" id="RZU35735.1"/>
    </source>
</evidence>
<evidence type="ECO:0000313" key="3">
    <source>
        <dbReference type="Proteomes" id="UP000292958"/>
    </source>
</evidence>
<proteinExistence type="predicted"/>
<gene>
    <name evidence="2" type="ORF">BDD14_5833</name>
</gene>
<keyword evidence="3" id="KW-1185">Reference proteome</keyword>
<sequence>MKPQPEIGDTQFSGEENKLAELERQKSIIETEEHRGFGDAIRLIQLKSEMEALEKNIMHDERRAKDNRAG</sequence>
<dbReference type="AlphaFoldDB" id="A0A4Q7YH62"/>
<organism evidence="2 3">
    <name type="scientific">Edaphobacter modestus</name>
    <dbReference type="NCBI Taxonomy" id="388466"/>
    <lineage>
        <taxon>Bacteria</taxon>
        <taxon>Pseudomonadati</taxon>
        <taxon>Acidobacteriota</taxon>
        <taxon>Terriglobia</taxon>
        <taxon>Terriglobales</taxon>
        <taxon>Acidobacteriaceae</taxon>
        <taxon>Edaphobacter</taxon>
    </lineage>
</organism>
<dbReference type="RefSeq" id="WP_130424199.1">
    <property type="nucleotide sequence ID" value="NZ_SHKW01000002.1"/>
</dbReference>
<feature type="coiled-coil region" evidence="1">
    <location>
        <begin position="12"/>
        <end position="63"/>
    </location>
</feature>
<protein>
    <submittedName>
        <fullName evidence="2">Uncharacterized protein</fullName>
    </submittedName>
</protein>
<evidence type="ECO:0000256" key="1">
    <source>
        <dbReference type="SAM" id="Coils"/>
    </source>
</evidence>
<dbReference type="Proteomes" id="UP000292958">
    <property type="component" value="Unassembled WGS sequence"/>
</dbReference>
<dbReference type="EMBL" id="SHKW01000002">
    <property type="protein sequence ID" value="RZU35735.1"/>
    <property type="molecule type" value="Genomic_DNA"/>
</dbReference>